<keyword evidence="1" id="KW-0732">Signal</keyword>
<dbReference type="RefSeq" id="WP_085512154.1">
    <property type="nucleotide sequence ID" value="NZ_FXAP01000003.1"/>
</dbReference>
<evidence type="ECO:0000256" key="1">
    <source>
        <dbReference type="SAM" id="SignalP"/>
    </source>
</evidence>
<evidence type="ECO:0000313" key="3">
    <source>
        <dbReference type="Proteomes" id="UP000266915"/>
    </source>
</evidence>
<dbReference type="PROSITE" id="PS51257">
    <property type="entry name" value="PROKAR_LIPOPROTEIN"/>
    <property type="match status" value="1"/>
</dbReference>
<organism evidence="2 3">
    <name type="scientific">Plantibacter flavus</name>
    <dbReference type="NCBI Taxonomy" id="150123"/>
    <lineage>
        <taxon>Bacteria</taxon>
        <taxon>Bacillati</taxon>
        <taxon>Actinomycetota</taxon>
        <taxon>Actinomycetes</taxon>
        <taxon>Micrococcales</taxon>
        <taxon>Microbacteriaceae</taxon>
        <taxon>Plantibacter</taxon>
    </lineage>
</organism>
<evidence type="ECO:0008006" key="4">
    <source>
        <dbReference type="Google" id="ProtNLM"/>
    </source>
</evidence>
<feature type="signal peptide" evidence="1">
    <location>
        <begin position="1"/>
        <end position="32"/>
    </location>
</feature>
<dbReference type="Proteomes" id="UP000266915">
    <property type="component" value="Unassembled WGS sequence"/>
</dbReference>
<accession>A0A3N2BYG2</accession>
<protein>
    <recommendedName>
        <fullName evidence="4">DUF4352 domain-containing protein</fullName>
    </recommendedName>
</protein>
<evidence type="ECO:0000313" key="2">
    <source>
        <dbReference type="EMBL" id="ROR80300.1"/>
    </source>
</evidence>
<gene>
    <name evidence="2" type="ORF">EDD42_0338</name>
</gene>
<sequence length="159" mass="16595">MGHTFRQRIIRTSAAALAVPALLLLSACGSSGGEIGDEVRISEGMMTVTGIEQRTAEDVAALELDELAGQTPYFVTYEVAFNDGSDGDLNENFWKAKASNGEASPINVLNFGGDFDCTGLGEVSDGKAEGCQLIMVPEGATLESVSFGGAGTWRAPKAE</sequence>
<name>A0A3N2BYG2_9MICO</name>
<reference evidence="2 3" key="1">
    <citation type="submission" date="2018-11" db="EMBL/GenBank/DDBJ databases">
        <title>Sequencing the genomes of 1000 actinobacteria strains.</title>
        <authorList>
            <person name="Klenk H.-P."/>
        </authorList>
    </citation>
    <scope>NUCLEOTIDE SEQUENCE [LARGE SCALE GENOMIC DNA]</scope>
    <source>
        <strain evidence="2 3">DSM 14012</strain>
    </source>
</reference>
<keyword evidence="3" id="KW-1185">Reference proteome</keyword>
<feature type="chain" id="PRO_5039156705" description="DUF4352 domain-containing protein" evidence="1">
    <location>
        <begin position="33"/>
        <end position="159"/>
    </location>
</feature>
<dbReference type="AlphaFoldDB" id="A0A3N2BYG2"/>
<comment type="caution">
    <text evidence="2">The sequence shown here is derived from an EMBL/GenBank/DDBJ whole genome shotgun (WGS) entry which is preliminary data.</text>
</comment>
<proteinExistence type="predicted"/>
<dbReference type="EMBL" id="RKHL01000001">
    <property type="protein sequence ID" value="ROR80300.1"/>
    <property type="molecule type" value="Genomic_DNA"/>
</dbReference>